<protein>
    <submittedName>
        <fullName evidence="5">Carbonyl reductase (NADPH-dependent)</fullName>
    </submittedName>
</protein>
<dbReference type="PANTHER" id="PTHR10366">
    <property type="entry name" value="NAD DEPENDENT EPIMERASE/DEHYDRATASE"/>
    <property type="match status" value="1"/>
</dbReference>
<comment type="similarity">
    <text evidence="2">Belongs to the NAD(P)-dependent epimerase/dehydratase family. Dihydroflavonol-4-reductase subfamily.</text>
</comment>
<feature type="compositionally biased region" description="Low complexity" evidence="3">
    <location>
        <begin position="385"/>
        <end position="401"/>
    </location>
</feature>
<evidence type="ECO:0000259" key="4">
    <source>
        <dbReference type="Pfam" id="PF01370"/>
    </source>
</evidence>
<evidence type="ECO:0000313" key="6">
    <source>
        <dbReference type="Proteomes" id="UP000189580"/>
    </source>
</evidence>
<sequence>MSGQVLLTGATGFIGSHVLDTLVKYQYQIIAVVRDIDQGLSFKSKYPKANIAFIEVPDISQENSLDFIFKLNPDIRYVIHTAGPESPCDIRTSFPASVARSGSETGNGQGHDIDGASDEKGISDGIGSTAHNSCPYHSPFVEDREKDRILFEPGIRISNNIINAVDKHGLNVRSVVYSSCFATMISDSPRFDDPRKVYTARDVNRITREQARVSCYNAYIGSCSFAEDALWKRYSDIFPRFTLTVIVTPLVFGPIIVPEAEYMSSYTLNSSHCMNKNFSLYQVYRLLAGTPPQSPLNESSIEIRRHSGPCYEFSHVSINDDKHSTVKPPLNTPQPILRSPEPQLHLPQSLPPSPPTPLPPVLPSSPVTSTFEDTETENNTYDLPNNNITTTAPSTTTTMTNDALSTDNRPAKLSRADSVKTPSTIKSPPSPITVPSPMTNRLTELSFPFYIDVRDAATAHVRAIQLVPPETDRWFVVANNISVQQIVDIARTKFPTIRDRLPIGEPGHGEEAIAQQCSFDIGDSDSIIGLQYRTLEDTIEATFESFLYHEQQAQLA</sequence>
<dbReference type="Gene3D" id="3.40.50.720">
    <property type="entry name" value="NAD(P)-binding Rossmann-like Domain"/>
    <property type="match status" value="3"/>
</dbReference>
<dbReference type="SUPFAM" id="SSF51735">
    <property type="entry name" value="NAD(P)-binding Rossmann-fold domains"/>
    <property type="match status" value="2"/>
</dbReference>
<evidence type="ECO:0000313" key="5">
    <source>
        <dbReference type="EMBL" id="ANB14125.1"/>
    </source>
</evidence>
<feature type="compositionally biased region" description="Basic and acidic residues" evidence="3">
    <location>
        <begin position="111"/>
        <end position="122"/>
    </location>
</feature>
<accession>A0A167EIL4</accession>
<dbReference type="AlphaFoldDB" id="A0A167EIL4"/>
<dbReference type="InterPro" id="IPR036291">
    <property type="entry name" value="NAD(P)-bd_dom_sf"/>
</dbReference>
<reference evidence="5 6" key="1">
    <citation type="submission" date="2016-02" db="EMBL/GenBank/DDBJ databases">
        <title>Complete genome sequence and transcriptome regulation of the pentose utilising yeast Sugiyamaella lignohabitans.</title>
        <authorList>
            <person name="Bellasio M."/>
            <person name="Peymann A."/>
            <person name="Valli M."/>
            <person name="Sipitzky M."/>
            <person name="Graf A."/>
            <person name="Sauer M."/>
            <person name="Marx H."/>
            <person name="Mattanovich D."/>
        </authorList>
    </citation>
    <scope>NUCLEOTIDE SEQUENCE [LARGE SCALE GENOMIC DNA]</scope>
    <source>
        <strain evidence="5 6">CBS 10342</strain>
    </source>
</reference>
<proteinExistence type="inferred from homology"/>
<feature type="region of interest" description="Disordered" evidence="3">
    <location>
        <begin position="320"/>
        <end position="437"/>
    </location>
</feature>
<evidence type="ECO:0000256" key="3">
    <source>
        <dbReference type="SAM" id="MobiDB-lite"/>
    </source>
</evidence>
<gene>
    <name evidence="5" type="ORF">AWJ20_5083</name>
</gene>
<dbReference type="RefSeq" id="XP_018736602.1">
    <property type="nucleotide sequence ID" value="XM_018882201.1"/>
</dbReference>
<dbReference type="KEGG" id="slb:AWJ20_5083"/>
<dbReference type="GO" id="GO:0016616">
    <property type="term" value="F:oxidoreductase activity, acting on the CH-OH group of donors, NAD or NADP as acceptor"/>
    <property type="evidence" value="ECO:0007669"/>
    <property type="project" value="TreeGrafter"/>
</dbReference>
<feature type="compositionally biased region" description="Low complexity" evidence="3">
    <location>
        <begin position="339"/>
        <end position="348"/>
    </location>
</feature>
<dbReference type="InterPro" id="IPR050425">
    <property type="entry name" value="NAD(P)_dehydrat-like"/>
</dbReference>
<dbReference type="EMBL" id="CP014502">
    <property type="protein sequence ID" value="ANB14125.1"/>
    <property type="molecule type" value="Genomic_DNA"/>
</dbReference>
<dbReference type="Proteomes" id="UP000189580">
    <property type="component" value="Chromosome d"/>
</dbReference>
<name>A0A167EIL4_9ASCO</name>
<dbReference type="Pfam" id="PF01370">
    <property type="entry name" value="Epimerase"/>
    <property type="match status" value="1"/>
</dbReference>
<dbReference type="InterPro" id="IPR001509">
    <property type="entry name" value="Epimerase_deHydtase"/>
</dbReference>
<organism evidence="5 6">
    <name type="scientific">Sugiyamaella lignohabitans</name>
    <dbReference type="NCBI Taxonomy" id="796027"/>
    <lineage>
        <taxon>Eukaryota</taxon>
        <taxon>Fungi</taxon>
        <taxon>Dikarya</taxon>
        <taxon>Ascomycota</taxon>
        <taxon>Saccharomycotina</taxon>
        <taxon>Dipodascomycetes</taxon>
        <taxon>Dipodascales</taxon>
        <taxon>Trichomonascaceae</taxon>
        <taxon>Sugiyamaella</taxon>
    </lineage>
</organism>
<feature type="compositionally biased region" description="Pro residues" evidence="3">
    <location>
        <begin position="349"/>
        <end position="363"/>
    </location>
</feature>
<feature type="region of interest" description="Disordered" evidence="3">
    <location>
        <begin position="99"/>
        <end position="124"/>
    </location>
</feature>
<evidence type="ECO:0000256" key="1">
    <source>
        <dbReference type="ARBA" id="ARBA00023002"/>
    </source>
</evidence>
<dbReference type="GeneID" id="30037286"/>
<dbReference type="PANTHER" id="PTHR10366:SF564">
    <property type="entry name" value="STEROL-4-ALPHA-CARBOXYLATE 3-DEHYDROGENASE, DECARBOXYLATING"/>
    <property type="match status" value="1"/>
</dbReference>
<evidence type="ECO:0000256" key="2">
    <source>
        <dbReference type="ARBA" id="ARBA00023445"/>
    </source>
</evidence>
<keyword evidence="6" id="KW-1185">Reference proteome</keyword>
<dbReference type="OrthoDB" id="4055088at2759"/>
<keyword evidence="1" id="KW-0560">Oxidoreductase</keyword>
<feature type="domain" description="NAD-dependent epimerase/dehydratase" evidence="4">
    <location>
        <begin position="5"/>
        <end position="90"/>
    </location>
</feature>